<keyword evidence="3" id="KW-1185">Reference proteome</keyword>
<dbReference type="Pfam" id="PF07238">
    <property type="entry name" value="PilZ"/>
    <property type="match status" value="1"/>
</dbReference>
<dbReference type="EMBL" id="VLLK01000002">
    <property type="protein sequence ID" value="TWJ06937.1"/>
    <property type="molecule type" value="Genomic_DNA"/>
</dbReference>
<dbReference type="InterPro" id="IPR009875">
    <property type="entry name" value="PilZ_domain"/>
</dbReference>
<accession>A0A562UMW5</accession>
<dbReference type="Proteomes" id="UP000320547">
    <property type="component" value="Unassembled WGS sequence"/>
</dbReference>
<sequence>MSFLESRQQAAATERRRSARFTIDIPAILRTVTGDRPCRMANISDNGAKLEADNVPKEGVTGWLVLGDEEIFCKVIWTSDTACGIQFERCLGANRLMAIAGSRVKQAGPVANAGNIQMGRKRSGLLVSAHPSGSGIISRRQVASSSSA</sequence>
<dbReference type="SUPFAM" id="SSF141371">
    <property type="entry name" value="PilZ domain-like"/>
    <property type="match status" value="1"/>
</dbReference>
<evidence type="ECO:0000313" key="2">
    <source>
        <dbReference type="EMBL" id="TWJ06937.1"/>
    </source>
</evidence>
<evidence type="ECO:0000259" key="1">
    <source>
        <dbReference type="Pfam" id="PF07238"/>
    </source>
</evidence>
<proteinExistence type="predicted"/>
<organism evidence="2 3">
    <name type="scientific">Altererythrobacter ishigakiensis</name>
    <dbReference type="NCBI Taxonomy" id="476157"/>
    <lineage>
        <taxon>Bacteria</taxon>
        <taxon>Pseudomonadati</taxon>
        <taxon>Pseudomonadota</taxon>
        <taxon>Alphaproteobacteria</taxon>
        <taxon>Sphingomonadales</taxon>
        <taxon>Erythrobacteraceae</taxon>
        <taxon>Altererythrobacter</taxon>
    </lineage>
</organism>
<dbReference type="GO" id="GO:0035438">
    <property type="term" value="F:cyclic-di-GMP binding"/>
    <property type="evidence" value="ECO:0007669"/>
    <property type="project" value="InterPro"/>
</dbReference>
<feature type="domain" description="PilZ" evidence="1">
    <location>
        <begin position="14"/>
        <end position="88"/>
    </location>
</feature>
<dbReference type="STRING" id="476157.GCA_001663155_01159"/>
<comment type="caution">
    <text evidence="2">The sequence shown here is derived from an EMBL/GenBank/DDBJ whole genome shotgun (WGS) entry which is preliminary data.</text>
</comment>
<name>A0A562UMW5_9SPHN</name>
<dbReference type="AlphaFoldDB" id="A0A562UMW5"/>
<protein>
    <submittedName>
        <fullName evidence="2">PilZ domain-containing protein</fullName>
    </submittedName>
</protein>
<evidence type="ECO:0000313" key="3">
    <source>
        <dbReference type="Proteomes" id="UP000320547"/>
    </source>
</evidence>
<gene>
    <name evidence="2" type="ORF">JN10_2482</name>
</gene>
<reference evidence="2 3" key="1">
    <citation type="submission" date="2019-07" db="EMBL/GenBank/DDBJ databases">
        <title>Genomic Encyclopedia of Archaeal and Bacterial Type Strains, Phase II (KMG-II): from individual species to whole genera.</title>
        <authorList>
            <person name="Goeker M."/>
        </authorList>
    </citation>
    <scope>NUCLEOTIDE SEQUENCE [LARGE SCALE GENOMIC DNA]</scope>
    <source>
        <strain evidence="2 3">ATCC BAA-2084</strain>
    </source>
</reference>
<dbReference type="RefSeq" id="WP_169816556.1">
    <property type="nucleotide sequence ID" value="NZ_CP015963.1"/>
</dbReference>
<dbReference type="Gene3D" id="2.40.10.220">
    <property type="entry name" value="predicted glycosyltransferase like domains"/>
    <property type="match status" value="1"/>
</dbReference>